<keyword evidence="3 7" id="KW-0548">Nucleotidyltransferase</keyword>
<evidence type="ECO:0000256" key="5">
    <source>
        <dbReference type="ARBA" id="ARBA00022833"/>
    </source>
</evidence>
<accession>A0A0N4URZ9</accession>
<name>A0A0N4URZ9_DRAME</name>
<dbReference type="InterPro" id="IPR044893">
    <property type="entry name" value="RNA_pol_Rpb1_clamp_domain"/>
</dbReference>
<dbReference type="GO" id="GO:0000428">
    <property type="term" value="C:DNA-directed RNA polymerase complex"/>
    <property type="evidence" value="ECO:0007669"/>
    <property type="project" value="UniProtKB-KW"/>
</dbReference>
<dbReference type="OrthoDB" id="270392at2759"/>
<dbReference type="Gene3D" id="4.10.860.120">
    <property type="entry name" value="RNA polymerase II, clamp domain"/>
    <property type="match status" value="1"/>
</dbReference>
<evidence type="ECO:0000256" key="1">
    <source>
        <dbReference type="ARBA" id="ARBA00022478"/>
    </source>
</evidence>
<evidence type="ECO:0000313" key="9">
    <source>
        <dbReference type="EMBL" id="VDN54256.1"/>
    </source>
</evidence>
<evidence type="ECO:0000313" key="12">
    <source>
        <dbReference type="WBParaSite" id="DME_0001083101-mRNA-1"/>
    </source>
</evidence>
<organism evidence="10 12">
    <name type="scientific">Dracunculus medinensis</name>
    <name type="common">Guinea worm</name>
    <dbReference type="NCBI Taxonomy" id="318479"/>
    <lineage>
        <taxon>Eukaryota</taxon>
        <taxon>Metazoa</taxon>
        <taxon>Ecdysozoa</taxon>
        <taxon>Nematoda</taxon>
        <taxon>Chromadorea</taxon>
        <taxon>Rhabditida</taxon>
        <taxon>Spirurina</taxon>
        <taxon>Dracunculoidea</taxon>
        <taxon>Dracunculidae</taxon>
        <taxon>Dracunculus</taxon>
    </lineage>
</organism>
<comment type="function">
    <text evidence="7">DNA-dependent RNA polymerase catalyzes the transcription of DNA into RNA using the four ribonucleoside triphosphates as substrates.</text>
</comment>
<dbReference type="WBParaSite" id="DME_0001083101-mRNA-1">
    <property type="protein sequence ID" value="DME_0001083101-mRNA-1"/>
    <property type="gene ID" value="DME_0001083101"/>
</dbReference>
<feature type="domain" description="RNA polymerase N-terminal" evidence="8">
    <location>
        <begin position="263"/>
        <end position="389"/>
    </location>
</feature>
<dbReference type="GO" id="GO:0003899">
    <property type="term" value="F:DNA-directed RNA polymerase activity"/>
    <property type="evidence" value="ECO:0007669"/>
    <property type="project" value="UniProtKB-EC"/>
</dbReference>
<evidence type="ECO:0000259" key="8">
    <source>
        <dbReference type="SMART" id="SM00663"/>
    </source>
</evidence>
<dbReference type="EC" id="2.7.7.6" evidence="7"/>
<protein>
    <recommendedName>
        <fullName evidence="7">DNA-directed RNA polymerase subunit</fullName>
        <ecNumber evidence="7">2.7.7.6</ecNumber>
    </recommendedName>
</protein>
<dbReference type="GO" id="GO:0006351">
    <property type="term" value="P:DNA-templated transcription"/>
    <property type="evidence" value="ECO:0007669"/>
    <property type="project" value="InterPro"/>
</dbReference>
<dbReference type="PANTHER" id="PTHR48446">
    <property type="entry name" value="DNA-DIRECTED RNA POLYMERASE SUBUNIT BETA' N-TERMINAL SECTION"/>
    <property type="match status" value="1"/>
</dbReference>
<dbReference type="SMART" id="SM00663">
    <property type="entry name" value="RPOLA_N"/>
    <property type="match status" value="1"/>
</dbReference>
<evidence type="ECO:0000256" key="3">
    <source>
        <dbReference type="ARBA" id="ARBA00022695"/>
    </source>
</evidence>
<evidence type="ECO:0000256" key="6">
    <source>
        <dbReference type="ARBA" id="ARBA00023163"/>
    </source>
</evidence>
<keyword evidence="4" id="KW-0479">Metal-binding</keyword>
<keyword evidence="1 7" id="KW-0240">DNA-directed RNA polymerase</keyword>
<dbReference type="GO" id="GO:0003677">
    <property type="term" value="F:DNA binding"/>
    <property type="evidence" value="ECO:0007669"/>
    <property type="project" value="InterPro"/>
</dbReference>
<dbReference type="InterPro" id="IPR015700">
    <property type="entry name" value="RPC1"/>
</dbReference>
<sequence>MVKQAAHIPIINSKFYDGVPGKFTPMPYGPLDTRLEYGLLSQDRLLSDGGKDKTSNLNFFFQGTCQKNIDCATCKSNLVDCVGHFGYMDLALPVFHVGFFNSVMHVLQCICKSCSGLLVSDEIREKFLNELRKTSLDYLKRKALHKRIVASCKKNTTCPHCGSKNGVVKKATGAVLKIAHSDTITENRLPEFFAAVEENKELHSLLPRIKFDVLDAVHVEDIFSKIRMEVILFFILKMLIFVIGKIKDISLLMAHDSEMKHPLDLLLTRLPVPPSCIRPSVISEVKSGSTEDDITVMLSEIMLANKILSRYVENGMPTKTINESWDQLQVQIALYMNSEISGLPMELQPKKNMQGFAQRLKGKQGRFRGHLSGKRVDFSGRTVIFFNLS</sequence>
<dbReference type="Gene3D" id="2.40.40.20">
    <property type="match status" value="1"/>
</dbReference>
<comment type="catalytic activity">
    <reaction evidence="7">
        <text>RNA(n) + a ribonucleoside 5'-triphosphate = RNA(n+1) + diphosphate</text>
        <dbReference type="Rhea" id="RHEA:21248"/>
        <dbReference type="Rhea" id="RHEA-COMP:14527"/>
        <dbReference type="Rhea" id="RHEA-COMP:17342"/>
        <dbReference type="ChEBI" id="CHEBI:33019"/>
        <dbReference type="ChEBI" id="CHEBI:61557"/>
        <dbReference type="ChEBI" id="CHEBI:140395"/>
        <dbReference type="EC" id="2.7.7.6"/>
    </reaction>
</comment>
<evidence type="ECO:0000313" key="11">
    <source>
        <dbReference type="Proteomes" id="UP000274756"/>
    </source>
</evidence>
<dbReference type="SUPFAM" id="SSF64484">
    <property type="entry name" value="beta and beta-prime subunits of DNA dependent RNA-polymerase"/>
    <property type="match status" value="1"/>
</dbReference>
<keyword evidence="6 7" id="KW-0804">Transcription</keyword>
<keyword evidence="2 7" id="KW-0808">Transferase</keyword>
<dbReference type="EMBL" id="UYYG01000437">
    <property type="protein sequence ID" value="VDN54256.1"/>
    <property type="molecule type" value="Genomic_DNA"/>
</dbReference>
<gene>
    <name evidence="9" type="ORF">DME_LOCUS4229</name>
</gene>
<evidence type="ECO:0000256" key="4">
    <source>
        <dbReference type="ARBA" id="ARBA00022723"/>
    </source>
</evidence>
<reference evidence="12" key="1">
    <citation type="submission" date="2017-02" db="UniProtKB">
        <authorList>
            <consortium name="WormBaseParasite"/>
        </authorList>
    </citation>
    <scope>IDENTIFICATION</scope>
</reference>
<keyword evidence="5" id="KW-0862">Zinc</keyword>
<dbReference type="GO" id="GO:0046872">
    <property type="term" value="F:metal ion binding"/>
    <property type="evidence" value="ECO:0007669"/>
    <property type="project" value="UniProtKB-KW"/>
</dbReference>
<reference evidence="9 11" key="2">
    <citation type="submission" date="2018-11" db="EMBL/GenBank/DDBJ databases">
        <authorList>
            <consortium name="Pathogen Informatics"/>
        </authorList>
    </citation>
    <scope>NUCLEOTIDE SEQUENCE [LARGE SCALE GENOMIC DNA]</scope>
</reference>
<dbReference type="Proteomes" id="UP000274756">
    <property type="component" value="Unassembled WGS sequence"/>
</dbReference>
<keyword evidence="11" id="KW-1185">Reference proteome</keyword>
<dbReference type="AlphaFoldDB" id="A0A0N4URZ9"/>
<dbReference type="Proteomes" id="UP000038040">
    <property type="component" value="Unplaced"/>
</dbReference>
<dbReference type="InterPro" id="IPR007080">
    <property type="entry name" value="RNA_pol_Rpb1_1"/>
</dbReference>
<evidence type="ECO:0000313" key="10">
    <source>
        <dbReference type="Proteomes" id="UP000038040"/>
    </source>
</evidence>
<dbReference type="Pfam" id="PF04997">
    <property type="entry name" value="RNA_pol_Rpb1_1"/>
    <property type="match status" value="1"/>
</dbReference>
<dbReference type="InterPro" id="IPR006592">
    <property type="entry name" value="RNA_pol_N"/>
</dbReference>
<evidence type="ECO:0000256" key="7">
    <source>
        <dbReference type="RuleBase" id="RU004279"/>
    </source>
</evidence>
<dbReference type="STRING" id="318479.A0A0N4URZ9"/>
<proteinExistence type="inferred from homology"/>
<dbReference type="PANTHER" id="PTHR48446:SF1">
    <property type="entry name" value="DNA-DIRECTED RNA POLYMERASE SUBUNIT BETA' N-TERMINAL SECTION"/>
    <property type="match status" value="1"/>
</dbReference>
<evidence type="ECO:0000256" key="2">
    <source>
        <dbReference type="ARBA" id="ARBA00022679"/>
    </source>
</evidence>
<comment type="similarity">
    <text evidence="7">Belongs to the RNA polymerase beta' chain family.</text>
</comment>